<evidence type="ECO:0000313" key="11">
    <source>
        <dbReference type="EMBL" id="KAI5340665.1"/>
    </source>
</evidence>
<dbReference type="AlphaFoldDB" id="A0A4Y1R8G3"/>
<keyword evidence="4 9" id="KW-0812">Transmembrane</keyword>
<feature type="region of interest" description="Disordered" evidence="8">
    <location>
        <begin position="52"/>
        <end position="80"/>
    </location>
</feature>
<evidence type="ECO:0000256" key="2">
    <source>
        <dbReference type="ARBA" id="ARBA00009977"/>
    </source>
</evidence>
<evidence type="ECO:0000313" key="10">
    <source>
        <dbReference type="EMBL" id="BBH00158.1"/>
    </source>
</evidence>
<dbReference type="PANTHER" id="PTHR33228">
    <property type="entry name" value="PROTEIN GLUTAMINE DUMPER 4-RELATED"/>
    <property type="match status" value="1"/>
</dbReference>
<reference evidence="13" key="3">
    <citation type="journal article" date="2020" name="Plant J.">
        <title>Transposons played a major role in the diversification between the closely related almond and peach genomes: results from the almond genome sequence.</title>
        <authorList>
            <person name="Alioto T."/>
            <person name="Alexiou K.G."/>
            <person name="Bardil A."/>
            <person name="Barteri F."/>
            <person name="Castanera R."/>
            <person name="Cruz F."/>
            <person name="Dhingra A."/>
            <person name="Duval H."/>
            <person name="Fernandez I Marti A."/>
            <person name="Frias L."/>
            <person name="Galan B."/>
            <person name="Garcia J.L."/>
            <person name="Howad W."/>
            <person name="Gomez-Garrido J."/>
            <person name="Gut M."/>
            <person name="Julca I."/>
            <person name="Morata J."/>
            <person name="Puigdomenech P."/>
            <person name="Ribeca P."/>
            <person name="Rubio Cabetas M.J."/>
            <person name="Vlasova A."/>
            <person name="Wirthensohn M."/>
            <person name="Garcia-Mas J."/>
            <person name="Gabaldon T."/>
            <person name="Casacuberta J.M."/>
            <person name="Arus P."/>
        </authorList>
    </citation>
    <scope>NUCLEOTIDE SEQUENCE [LARGE SCALE GENOMIC DNA]</scope>
    <source>
        <strain evidence="13">cv. Texas</strain>
    </source>
</reference>
<keyword evidence="7 9" id="KW-0472">Membrane</keyword>
<dbReference type="Gramene" id="VVA19105">
    <property type="protein sequence ID" value="VVA19105"/>
    <property type="gene ID" value="Prudul26B012471"/>
</dbReference>
<evidence type="ECO:0000256" key="1">
    <source>
        <dbReference type="ARBA" id="ARBA00004167"/>
    </source>
</evidence>
<comment type="subcellular location">
    <subcellularLocation>
        <location evidence="1">Membrane</location>
        <topology evidence="1">Single-pass membrane protein</topology>
    </subcellularLocation>
</comment>
<reference evidence="11 14" key="4">
    <citation type="journal article" date="2022" name="G3 (Bethesda)">
        <title>Whole-genome sequence and methylome profiling of the almond [Prunus dulcis (Mill.) D.A. Webb] cultivar 'Nonpareil'.</title>
        <authorList>
            <person name="D'Amico-Willman K.M."/>
            <person name="Ouma W.Z."/>
            <person name="Meulia T."/>
            <person name="Sideli G.M."/>
            <person name="Gradziel T.M."/>
            <person name="Fresnedo-Ramirez J."/>
        </authorList>
    </citation>
    <scope>NUCLEOTIDE SEQUENCE [LARGE SCALE GENOMIC DNA]</scope>
    <source>
        <strain evidence="11">Clone GOH B32 T37-40</strain>
    </source>
</reference>
<dbReference type="InterPro" id="IPR040359">
    <property type="entry name" value="GDU"/>
</dbReference>
<sequence length="113" mass="11963">MRPSANSTAAAACQDAVLRNWKSPIPYLFGGLALMLGLVAVALLILACSFHKTPSSNSSTSSDADQDQKPTRPVDIEAADSEPKIVVIMAGEKTATYLAKPMCSNTHQTDQNV</sequence>
<dbReference type="Proteomes" id="UP000327085">
    <property type="component" value="Chromosome 3"/>
</dbReference>
<reference evidence="12" key="2">
    <citation type="submission" date="2019-07" db="EMBL/GenBank/DDBJ databases">
        <authorList>
            <person name="Alioto T."/>
            <person name="Alioto T."/>
            <person name="Gomez Garrido J."/>
        </authorList>
    </citation>
    <scope>NUCLEOTIDE SEQUENCE</scope>
</reference>
<evidence type="ECO:0000256" key="9">
    <source>
        <dbReference type="SAM" id="Phobius"/>
    </source>
</evidence>
<keyword evidence="3" id="KW-0813">Transport</keyword>
<evidence type="ECO:0000256" key="3">
    <source>
        <dbReference type="ARBA" id="ARBA00022448"/>
    </source>
</evidence>
<dbReference type="PANTHER" id="PTHR33228:SF80">
    <property type="entry name" value="PROTEIN, PUTATIVE-RELATED"/>
    <property type="match status" value="1"/>
</dbReference>
<evidence type="ECO:0000256" key="6">
    <source>
        <dbReference type="ARBA" id="ARBA00022989"/>
    </source>
</evidence>
<keyword evidence="6 9" id="KW-1133">Transmembrane helix</keyword>
<name>A0A4Y1R8G3_PRUDU</name>
<evidence type="ECO:0000313" key="12">
    <source>
        <dbReference type="EMBL" id="VVA19105.1"/>
    </source>
</evidence>
<evidence type="ECO:0000313" key="13">
    <source>
        <dbReference type="Proteomes" id="UP000327085"/>
    </source>
</evidence>
<proteinExistence type="inferred from homology"/>
<dbReference type="GO" id="GO:0016020">
    <property type="term" value="C:membrane"/>
    <property type="evidence" value="ECO:0007669"/>
    <property type="project" value="UniProtKB-SubCell"/>
</dbReference>
<gene>
    <name evidence="12" type="ORF">ALMOND_2B012471</name>
    <name evidence="11" type="ORF">L3X38_019939</name>
    <name evidence="10" type="ORF">Prudu_010078</name>
</gene>
<protein>
    <submittedName>
        <fullName evidence="10">Glutamine dumper 1</fullName>
    </submittedName>
    <submittedName>
        <fullName evidence="12">PREDICTED: GLUTAMINE DUMPER</fullName>
    </submittedName>
</protein>
<dbReference type="EMBL" id="CABIKO010000034">
    <property type="protein sequence ID" value="VVA19105.1"/>
    <property type="molecule type" value="Genomic_DNA"/>
</dbReference>
<evidence type="ECO:0000256" key="4">
    <source>
        <dbReference type="ARBA" id="ARBA00022692"/>
    </source>
</evidence>
<evidence type="ECO:0000313" key="14">
    <source>
        <dbReference type="Proteomes" id="UP001054821"/>
    </source>
</evidence>
<dbReference type="EMBL" id="AP019299">
    <property type="protein sequence ID" value="BBH00158.1"/>
    <property type="molecule type" value="Genomic_DNA"/>
</dbReference>
<dbReference type="GO" id="GO:0080143">
    <property type="term" value="P:regulation of amino acid export"/>
    <property type="evidence" value="ECO:0007669"/>
    <property type="project" value="InterPro"/>
</dbReference>
<feature type="compositionally biased region" description="Basic and acidic residues" evidence="8">
    <location>
        <begin position="66"/>
        <end position="75"/>
    </location>
</feature>
<feature type="transmembrane region" description="Helical" evidence="9">
    <location>
        <begin position="27"/>
        <end position="50"/>
    </location>
</feature>
<dbReference type="EMBL" id="JAJFAZ020000003">
    <property type="protein sequence ID" value="KAI5340665.1"/>
    <property type="molecule type" value="Genomic_DNA"/>
</dbReference>
<dbReference type="Proteomes" id="UP001054821">
    <property type="component" value="Chromosome 3"/>
</dbReference>
<evidence type="ECO:0000256" key="8">
    <source>
        <dbReference type="SAM" id="MobiDB-lite"/>
    </source>
</evidence>
<keyword evidence="14" id="KW-1185">Reference proteome</keyword>
<reference evidence="10" key="1">
    <citation type="journal article" date="2019" name="Science">
        <title>Mutation of a bHLH transcription factor allowed almond domestication.</title>
        <authorList>
            <person name="Sanchez-Perez R."/>
            <person name="Pavan S."/>
            <person name="Mazzeo R."/>
            <person name="Moldovan C."/>
            <person name="Aiese Cigliano R."/>
            <person name="Del Cueto J."/>
            <person name="Ricciardi F."/>
            <person name="Lotti C."/>
            <person name="Ricciardi L."/>
            <person name="Dicenta F."/>
            <person name="Lopez-Marques R.L."/>
            <person name="Lindberg Moller B."/>
        </authorList>
    </citation>
    <scope>NUCLEOTIDE SEQUENCE</scope>
</reference>
<accession>A0A4Y1R8G3</accession>
<dbReference type="GO" id="GO:0006865">
    <property type="term" value="P:amino acid transport"/>
    <property type="evidence" value="ECO:0007669"/>
    <property type="project" value="UniProtKB-KW"/>
</dbReference>
<keyword evidence="5" id="KW-0029">Amino-acid transport</keyword>
<organism evidence="10">
    <name type="scientific">Prunus dulcis</name>
    <name type="common">Almond</name>
    <name type="synonym">Amygdalus dulcis</name>
    <dbReference type="NCBI Taxonomy" id="3755"/>
    <lineage>
        <taxon>Eukaryota</taxon>
        <taxon>Viridiplantae</taxon>
        <taxon>Streptophyta</taxon>
        <taxon>Embryophyta</taxon>
        <taxon>Tracheophyta</taxon>
        <taxon>Spermatophyta</taxon>
        <taxon>Magnoliopsida</taxon>
        <taxon>eudicotyledons</taxon>
        <taxon>Gunneridae</taxon>
        <taxon>Pentapetalae</taxon>
        <taxon>rosids</taxon>
        <taxon>fabids</taxon>
        <taxon>Rosales</taxon>
        <taxon>Rosaceae</taxon>
        <taxon>Amygdaloideae</taxon>
        <taxon>Amygdaleae</taxon>
        <taxon>Prunus</taxon>
    </lineage>
</organism>
<dbReference type="OMA" id="ILACSFH"/>
<evidence type="ECO:0000256" key="7">
    <source>
        <dbReference type="ARBA" id="ARBA00023136"/>
    </source>
</evidence>
<comment type="similarity">
    <text evidence="2">Belongs to the GLUTAMINE DUMPER 1 (TC 9.B.60) family.</text>
</comment>
<evidence type="ECO:0000256" key="5">
    <source>
        <dbReference type="ARBA" id="ARBA00022970"/>
    </source>
</evidence>